<organism evidence="2 3">
    <name type="scientific">Smittium megazygosporum</name>
    <dbReference type="NCBI Taxonomy" id="133381"/>
    <lineage>
        <taxon>Eukaryota</taxon>
        <taxon>Fungi</taxon>
        <taxon>Fungi incertae sedis</taxon>
        <taxon>Zoopagomycota</taxon>
        <taxon>Kickxellomycotina</taxon>
        <taxon>Harpellomycetes</taxon>
        <taxon>Harpellales</taxon>
        <taxon>Legeriomycetaceae</taxon>
        <taxon>Smittium</taxon>
    </lineage>
</organism>
<dbReference type="OrthoDB" id="5563019at2759"/>
<evidence type="ECO:0000313" key="3">
    <source>
        <dbReference type="Proteomes" id="UP000245609"/>
    </source>
</evidence>
<dbReference type="AlphaFoldDB" id="A0A2T9Y0V7"/>
<accession>A0A2T9Y0V7</accession>
<feature type="chain" id="PRO_5015692948" evidence="1">
    <location>
        <begin position="20"/>
        <end position="416"/>
    </location>
</feature>
<dbReference type="EMBL" id="MBFS01003569">
    <property type="protein sequence ID" value="PVU85965.1"/>
    <property type="molecule type" value="Genomic_DNA"/>
</dbReference>
<proteinExistence type="predicted"/>
<comment type="caution">
    <text evidence="2">The sequence shown here is derived from an EMBL/GenBank/DDBJ whole genome shotgun (WGS) entry which is preliminary data.</text>
</comment>
<sequence length="416" mass="43069">MIIKNSVLFVALGLPAVFGATCQNEGATRCTMPNGKGAKYIVCENGKEVEKTCEGAETCHGNGNTGIMCIDAVAFKKRQSNSGSTFGGYEPLINNFNNGMYGDANSFNSFVTNMRSMMLTDKNALGDVSSTVGNGVQASKGKIASNTQNIGSKFSTTQGINGVITSAKNFQRSLNQNSAGYSNLMADVATNTKTNPNNLGGVSSLVTNTYTASASGLSPNTAMPSADVNRALNNMNVAFNMFYPNSLGKLFQGSMAPSSIASNVVASSGGDQNATASVFRSLIGKTADGQQFIAPFTSAGVKITDSVTNYATPARVSNVLKKYRSVSPSSSNTVNVMNGVANVAVSSRGSYRASIDNSYIAYTSDTAGSNCGCNNSDSFAAYLAILGTLSMSQMVVPSGGCCHPNGASVFARSLIP</sequence>
<gene>
    <name evidence="2" type="ORF">BB560_006853</name>
</gene>
<keyword evidence="3" id="KW-1185">Reference proteome</keyword>
<reference evidence="2 3" key="1">
    <citation type="journal article" date="2018" name="MBio">
        <title>Comparative Genomics Reveals the Core Gene Toolbox for the Fungus-Insect Symbiosis.</title>
        <authorList>
            <person name="Wang Y."/>
            <person name="Stata M."/>
            <person name="Wang W."/>
            <person name="Stajich J.E."/>
            <person name="White M.M."/>
            <person name="Moncalvo J.M."/>
        </authorList>
    </citation>
    <scope>NUCLEOTIDE SEQUENCE [LARGE SCALE GENOMIC DNA]</scope>
    <source>
        <strain evidence="2 3">SC-DP-2</strain>
    </source>
</reference>
<evidence type="ECO:0000313" key="2">
    <source>
        <dbReference type="EMBL" id="PVU85965.1"/>
    </source>
</evidence>
<name>A0A2T9Y0V7_9FUNG</name>
<dbReference type="Proteomes" id="UP000245609">
    <property type="component" value="Unassembled WGS sequence"/>
</dbReference>
<protein>
    <submittedName>
        <fullName evidence="2">Uncharacterized protein</fullName>
    </submittedName>
</protein>
<evidence type="ECO:0000256" key="1">
    <source>
        <dbReference type="SAM" id="SignalP"/>
    </source>
</evidence>
<feature type="signal peptide" evidence="1">
    <location>
        <begin position="1"/>
        <end position="19"/>
    </location>
</feature>
<keyword evidence="1" id="KW-0732">Signal</keyword>